<reference evidence="3" key="1">
    <citation type="journal article" date="2021" name="PeerJ">
        <title>Extensive microbial diversity within the chicken gut microbiome revealed by metagenomics and culture.</title>
        <authorList>
            <person name="Gilroy R."/>
            <person name="Ravi A."/>
            <person name="Getino M."/>
            <person name="Pursley I."/>
            <person name="Horton D.L."/>
            <person name="Alikhan N.F."/>
            <person name="Baker D."/>
            <person name="Gharbi K."/>
            <person name="Hall N."/>
            <person name="Watson M."/>
            <person name="Adriaenssens E.M."/>
            <person name="Foster-Nyarko E."/>
            <person name="Jarju S."/>
            <person name="Secka A."/>
            <person name="Antonio M."/>
            <person name="Oren A."/>
            <person name="Chaudhuri R.R."/>
            <person name="La Ragione R."/>
            <person name="Hildebrand F."/>
            <person name="Pallen M.J."/>
        </authorList>
    </citation>
    <scope>NUCLEOTIDE SEQUENCE</scope>
    <source>
        <strain evidence="3">G3-2149</strain>
    </source>
</reference>
<reference evidence="3" key="2">
    <citation type="submission" date="2021-04" db="EMBL/GenBank/DDBJ databases">
        <authorList>
            <person name="Gilroy R."/>
        </authorList>
    </citation>
    <scope>NUCLEOTIDE SEQUENCE</scope>
    <source>
        <strain evidence="3">G3-2149</strain>
    </source>
</reference>
<dbReference type="Pfam" id="PF19886">
    <property type="entry name" value="DUF6359"/>
    <property type="match status" value="1"/>
</dbReference>
<dbReference type="InterPro" id="IPR045939">
    <property type="entry name" value="YhcR_N"/>
</dbReference>
<feature type="compositionally biased region" description="Acidic residues" evidence="1">
    <location>
        <begin position="171"/>
        <end position="206"/>
    </location>
</feature>
<accession>A0A9E2L6N9</accession>
<dbReference type="EMBL" id="JAHLFU010000087">
    <property type="protein sequence ID" value="MBU3853109.1"/>
    <property type="molecule type" value="Genomic_DNA"/>
</dbReference>
<name>A0A9E2L6N9_9BACT</name>
<dbReference type="PROSITE" id="PS51257">
    <property type="entry name" value="PROKAR_LIPOPROTEIN"/>
    <property type="match status" value="1"/>
</dbReference>
<sequence>MRYFFYLFFLLALTGLGLSGCEKISFPEESTEKGDTGLSEDTLQVDSTGEGSMYAPATVKDLLRRESDFMGFSCWVAGYIVGYTERTMSNASFGTVGAVQSNILLADDPGCEDEEECVPVELKTEKWKQKLSLAHCPSNLGKRIAIHGLIKTYFSVIGIRSMDEFRWLAEEDSGTQPDDPEEEDRPDVPEDPDEPQENPDEGDDGNSGEPYWIQMNNVRLQWVDRKSVLLPGEHYMIGTFPELGEAAFIAASMKYGLTQKYRSVIKVQANGNSWVTEDGRAPAVFTLEKTGEGYCFRDELSGAYLAYDLRGDASSTSWLSLYTLLPEELNERYQSVFSIQVNTLEEQLLTVGKIKFSDIDSRNCLLRYNSGGNNFKLTYGKSGVPVYLFLLK</sequence>
<protein>
    <recommendedName>
        <fullName evidence="2">Endonuclease YhcR N-terminal domain-containing protein</fullName>
    </recommendedName>
</protein>
<feature type="domain" description="Endonuclease YhcR N-terminal" evidence="2">
    <location>
        <begin position="73"/>
        <end position="167"/>
    </location>
</feature>
<evidence type="ECO:0000259" key="2">
    <source>
        <dbReference type="Pfam" id="PF19886"/>
    </source>
</evidence>
<evidence type="ECO:0000313" key="3">
    <source>
        <dbReference type="EMBL" id="MBU3853109.1"/>
    </source>
</evidence>
<evidence type="ECO:0000256" key="1">
    <source>
        <dbReference type="SAM" id="MobiDB-lite"/>
    </source>
</evidence>
<dbReference type="AlphaFoldDB" id="A0A9E2L6N9"/>
<evidence type="ECO:0000313" key="4">
    <source>
        <dbReference type="Proteomes" id="UP000823865"/>
    </source>
</evidence>
<proteinExistence type="predicted"/>
<gene>
    <name evidence="3" type="ORF">H9789_04720</name>
</gene>
<comment type="caution">
    <text evidence="3">The sequence shown here is derived from an EMBL/GenBank/DDBJ whole genome shotgun (WGS) entry which is preliminary data.</text>
</comment>
<dbReference type="Proteomes" id="UP000823865">
    <property type="component" value="Unassembled WGS sequence"/>
</dbReference>
<feature type="region of interest" description="Disordered" evidence="1">
    <location>
        <begin position="171"/>
        <end position="210"/>
    </location>
</feature>
<organism evidence="3 4">
    <name type="scientific">Candidatus Paraprevotella stercoravium</name>
    <dbReference type="NCBI Taxonomy" id="2838725"/>
    <lineage>
        <taxon>Bacteria</taxon>
        <taxon>Pseudomonadati</taxon>
        <taxon>Bacteroidota</taxon>
        <taxon>Bacteroidia</taxon>
        <taxon>Bacteroidales</taxon>
        <taxon>Prevotellaceae</taxon>
        <taxon>Paraprevotella</taxon>
    </lineage>
</organism>